<comment type="caution">
    <text evidence="2">The sequence shown here is derived from an EMBL/GenBank/DDBJ whole genome shotgun (WGS) entry which is preliminary data.</text>
</comment>
<dbReference type="PANTHER" id="PTHR43757:SF2">
    <property type="entry name" value="AMINOMETHYLTRANSFERASE, MITOCHONDRIAL"/>
    <property type="match status" value="1"/>
</dbReference>
<dbReference type="Proteomes" id="UP000680132">
    <property type="component" value="Unassembled WGS sequence"/>
</dbReference>
<dbReference type="InterPro" id="IPR028896">
    <property type="entry name" value="GcvT/YgfZ/DmdA"/>
</dbReference>
<gene>
    <name evidence="2" type="ORF">J5V96_16015</name>
</gene>
<dbReference type="Pfam" id="PF01571">
    <property type="entry name" value="GCV_T"/>
    <property type="match status" value="1"/>
</dbReference>
<accession>A0A939QLQ8</accession>
<evidence type="ECO:0000313" key="2">
    <source>
        <dbReference type="EMBL" id="MBO3665004.1"/>
    </source>
</evidence>
<dbReference type="PANTHER" id="PTHR43757">
    <property type="entry name" value="AMINOMETHYLTRANSFERASE"/>
    <property type="match status" value="1"/>
</dbReference>
<sequence>MGHTNLQQVLDAKGSAVELLRNSQIGSYIYPVVPADFQNWIKEQRAWRETAVLYDQSHHMDNLFLRGSDAIKLISDTAINSVATFPVDRAKQYVPTSSTGGVIGDGILFHEAEDEYVYVGRAPAANWLLFHGETGGYANLDIEVDRRSPSRPYGDAVTRRYYRFQIQGPRAWDVIEKLNGGPLEQLKFFNMSTMQIKGKTVRTLRHGMAGAPGLEVWGPYADHHEIRDAIVEAGAEFGLVPVGSRAYPSNTLESGWIPSPLPAIYSGEAERAYREWLPADSYEATGTLAGSFVSDDIADYELSPWALGYGSFVKFDHDFIGRDALEKIDPGSQRKKVTLAWNAEDLAKVWASLLDVDGPQYKFFDLPLANYGSANYDRVVDADGTTVGFSMFTGYSANEKRGLSLGTVDADVPEGTELKVVWGEPDGGSSKASVEPHEQFEVRVVVSPVPYSTVARQEYQGGWRTGYSA</sequence>
<evidence type="ECO:0000259" key="1">
    <source>
        <dbReference type="Pfam" id="PF01571"/>
    </source>
</evidence>
<dbReference type="SUPFAM" id="SSF103025">
    <property type="entry name" value="Folate-binding domain"/>
    <property type="match status" value="1"/>
</dbReference>
<name>A0A939QLQ8_9MICO</name>
<evidence type="ECO:0000313" key="3">
    <source>
        <dbReference type="Proteomes" id="UP000680132"/>
    </source>
</evidence>
<dbReference type="InterPro" id="IPR027266">
    <property type="entry name" value="TrmE/GcvT-like"/>
</dbReference>
<feature type="domain" description="GCVT N-terminal" evidence="1">
    <location>
        <begin position="37"/>
        <end position="257"/>
    </location>
</feature>
<proteinExistence type="predicted"/>
<keyword evidence="3" id="KW-1185">Reference proteome</keyword>
<organism evidence="2 3">
    <name type="scientific">Microbacterium stercoris</name>
    <dbReference type="NCBI Taxonomy" id="2820289"/>
    <lineage>
        <taxon>Bacteria</taxon>
        <taxon>Bacillati</taxon>
        <taxon>Actinomycetota</taxon>
        <taxon>Actinomycetes</taxon>
        <taxon>Micrococcales</taxon>
        <taxon>Microbacteriaceae</taxon>
        <taxon>Microbacterium</taxon>
    </lineage>
</organism>
<dbReference type="Gene3D" id="3.30.1360.120">
    <property type="entry name" value="Probable tRNA modification gtpase trme, domain 1"/>
    <property type="match status" value="1"/>
</dbReference>
<dbReference type="AlphaFoldDB" id="A0A939QLQ8"/>
<dbReference type="InterPro" id="IPR006222">
    <property type="entry name" value="GCVT_N"/>
</dbReference>
<reference evidence="2" key="1">
    <citation type="submission" date="2021-03" db="EMBL/GenBank/DDBJ databases">
        <title>Microbacterium sp. nov., a novel actinobacterium isolated from cow dung.</title>
        <authorList>
            <person name="Zhang L."/>
        </authorList>
    </citation>
    <scope>NUCLEOTIDE SEQUENCE</scope>
    <source>
        <strain evidence="2">NEAU-LLB</strain>
    </source>
</reference>
<protein>
    <submittedName>
        <fullName evidence="2">Aminomethyltransferase family protein</fullName>
    </submittedName>
</protein>
<dbReference type="RefSeq" id="WP_208505313.1">
    <property type="nucleotide sequence ID" value="NZ_JAGFOA010000008.1"/>
</dbReference>
<dbReference type="EMBL" id="JAGFOA010000008">
    <property type="protein sequence ID" value="MBO3665004.1"/>
    <property type="molecule type" value="Genomic_DNA"/>
</dbReference>